<evidence type="ECO:0000256" key="4">
    <source>
        <dbReference type="ARBA" id="ARBA00022692"/>
    </source>
</evidence>
<evidence type="ECO:0000313" key="8">
    <source>
        <dbReference type="EMBL" id="RZN64095.1"/>
    </source>
</evidence>
<protein>
    <recommendedName>
        <fullName evidence="7">UPF0056 membrane protein</fullName>
    </recommendedName>
</protein>
<accession>A0A520KR42</accession>
<name>A0A520KR42_METT2</name>
<gene>
    <name evidence="8" type="ORF">EF806_05610</name>
</gene>
<organism evidence="8 9">
    <name type="scientific">Methanoliparum thermophilum</name>
    <dbReference type="NCBI Taxonomy" id="2491083"/>
    <lineage>
        <taxon>Archaea</taxon>
        <taxon>Methanobacteriati</taxon>
        <taxon>Methanobacteriota</taxon>
        <taxon>Candidatus Methanoliparia</taxon>
        <taxon>Candidatus Methanoliparales</taxon>
        <taxon>Candidatus Methanoliparaceae</taxon>
        <taxon>Candidatus Methanoliparum</taxon>
    </lineage>
</organism>
<comment type="caution">
    <text evidence="8">The sequence shown here is derived from an EMBL/GenBank/DDBJ whole genome shotgun (WGS) entry which is preliminary data.</text>
</comment>
<dbReference type="InterPro" id="IPR002771">
    <property type="entry name" value="Multi_antbiot-R_MarC"/>
</dbReference>
<evidence type="ECO:0000256" key="6">
    <source>
        <dbReference type="ARBA" id="ARBA00023136"/>
    </source>
</evidence>
<feature type="transmembrane region" description="Helical" evidence="7">
    <location>
        <begin position="85"/>
        <end position="107"/>
    </location>
</feature>
<evidence type="ECO:0000313" key="9">
    <source>
        <dbReference type="Proteomes" id="UP000317158"/>
    </source>
</evidence>
<dbReference type="PANTHER" id="PTHR33508:SF1">
    <property type="entry name" value="UPF0056 MEMBRANE PROTEIN YHCE"/>
    <property type="match status" value="1"/>
</dbReference>
<comment type="similarity">
    <text evidence="2 7">Belongs to the UPF0056 (MarC) family.</text>
</comment>
<feature type="transmembrane region" description="Helical" evidence="7">
    <location>
        <begin position="21"/>
        <end position="39"/>
    </location>
</feature>
<dbReference type="PANTHER" id="PTHR33508">
    <property type="entry name" value="UPF0056 MEMBRANE PROTEIN YHCE"/>
    <property type="match status" value="1"/>
</dbReference>
<comment type="subcellular location">
    <subcellularLocation>
        <location evidence="1 7">Cell membrane</location>
        <topology evidence="1 7">Multi-pass membrane protein</topology>
    </subcellularLocation>
</comment>
<keyword evidence="3" id="KW-1003">Cell membrane</keyword>
<proteinExistence type="inferred from homology"/>
<feature type="transmembrane region" description="Helical" evidence="7">
    <location>
        <begin position="113"/>
        <end position="134"/>
    </location>
</feature>
<dbReference type="Proteomes" id="UP000317158">
    <property type="component" value="Unassembled WGS sequence"/>
</dbReference>
<dbReference type="AlphaFoldDB" id="A0A520KR42"/>
<dbReference type="GO" id="GO:0005886">
    <property type="term" value="C:plasma membrane"/>
    <property type="evidence" value="ECO:0007669"/>
    <property type="project" value="UniProtKB-SubCell"/>
</dbReference>
<evidence type="ECO:0000256" key="3">
    <source>
        <dbReference type="ARBA" id="ARBA00022475"/>
    </source>
</evidence>
<sequence length="176" mass="19512">MCPPNEPQKVKNRLIRQSCTFAFILLVLFAFLGNIILNFLGISIYALKITGGILLLEIGMSMLYKGDKSLFQKSSEAPPSYLDDIAIVPLGTPMLAGPGAISLVIVLMQTTQWYITITAIVLTILIAAFMFYLATNIYKLLGERGIRILTRVLGFLTAALAIEYMLSGLKMWIDTW</sequence>
<evidence type="ECO:0000256" key="5">
    <source>
        <dbReference type="ARBA" id="ARBA00022989"/>
    </source>
</evidence>
<dbReference type="EMBL" id="RXIF01000010">
    <property type="protein sequence ID" value="RZN64095.1"/>
    <property type="molecule type" value="Genomic_DNA"/>
</dbReference>
<dbReference type="Pfam" id="PF01914">
    <property type="entry name" value="MarC"/>
    <property type="match status" value="1"/>
</dbReference>
<keyword evidence="6 7" id="KW-0472">Membrane</keyword>
<evidence type="ECO:0000256" key="1">
    <source>
        <dbReference type="ARBA" id="ARBA00004651"/>
    </source>
</evidence>
<evidence type="ECO:0000256" key="2">
    <source>
        <dbReference type="ARBA" id="ARBA00009784"/>
    </source>
</evidence>
<reference evidence="8 9" key="1">
    <citation type="journal article" date="2019" name="Nat. Microbiol.">
        <title>Wide diversity of methane and short-chain alkane metabolisms in uncultured archaea.</title>
        <authorList>
            <person name="Borrel G."/>
            <person name="Adam P.S."/>
            <person name="McKay L.J."/>
            <person name="Chen L.X."/>
            <person name="Sierra-Garcia I.N."/>
            <person name="Sieber C.M."/>
            <person name="Letourneur Q."/>
            <person name="Ghozlane A."/>
            <person name="Andersen G.L."/>
            <person name="Li W.J."/>
            <person name="Hallam S.J."/>
            <person name="Muyzer G."/>
            <person name="de Oliveira V.M."/>
            <person name="Inskeep W.P."/>
            <person name="Banfield J.F."/>
            <person name="Gribaldo S."/>
        </authorList>
    </citation>
    <scope>NUCLEOTIDE SEQUENCE [LARGE SCALE GENOMIC DNA]</scope>
    <source>
        <strain evidence="8">NM1a</strain>
    </source>
</reference>
<evidence type="ECO:0000256" key="7">
    <source>
        <dbReference type="RuleBase" id="RU362048"/>
    </source>
</evidence>
<keyword evidence="4 7" id="KW-0812">Transmembrane</keyword>
<dbReference type="NCBIfam" id="TIGR00427">
    <property type="entry name" value="NAAT family transporter"/>
    <property type="match status" value="1"/>
</dbReference>
<keyword evidence="5 7" id="KW-1133">Transmembrane helix</keyword>
<comment type="caution">
    <text evidence="7">Lacks conserved residue(s) required for the propagation of feature annotation.</text>
</comment>
<feature type="transmembrane region" description="Helical" evidence="7">
    <location>
        <begin position="146"/>
        <end position="166"/>
    </location>
</feature>